<dbReference type="EMBL" id="BAAAFG010000002">
    <property type="protein sequence ID" value="GAA0871222.1"/>
    <property type="molecule type" value="Genomic_DNA"/>
</dbReference>
<proteinExistence type="predicted"/>
<organism evidence="3 4">
    <name type="scientific">Gangjinia marincola</name>
    <dbReference type="NCBI Taxonomy" id="578463"/>
    <lineage>
        <taxon>Bacteria</taxon>
        <taxon>Pseudomonadati</taxon>
        <taxon>Bacteroidota</taxon>
        <taxon>Flavobacteriia</taxon>
        <taxon>Flavobacteriales</taxon>
        <taxon>Flavobacteriaceae</taxon>
        <taxon>Gangjinia</taxon>
    </lineage>
</organism>
<keyword evidence="4" id="KW-1185">Reference proteome</keyword>
<reference evidence="3 4" key="1">
    <citation type="journal article" date="2019" name="Int. J. Syst. Evol. Microbiol.">
        <title>The Global Catalogue of Microorganisms (GCM) 10K type strain sequencing project: providing services to taxonomists for standard genome sequencing and annotation.</title>
        <authorList>
            <consortium name="The Broad Institute Genomics Platform"/>
            <consortium name="The Broad Institute Genome Sequencing Center for Infectious Disease"/>
            <person name="Wu L."/>
            <person name="Ma J."/>
        </authorList>
    </citation>
    <scope>NUCLEOTIDE SEQUENCE [LARGE SCALE GENOMIC DNA]</scope>
    <source>
        <strain evidence="3 4">JCM 16082</strain>
    </source>
</reference>
<dbReference type="Proteomes" id="UP001500507">
    <property type="component" value="Unassembled WGS sequence"/>
</dbReference>
<gene>
    <name evidence="3" type="ORF">GCM10009117_03680</name>
</gene>
<name>A0ABN1MDQ8_9FLAO</name>
<dbReference type="SUPFAM" id="SSF53448">
    <property type="entry name" value="Nucleotide-diphospho-sugar transferases"/>
    <property type="match status" value="1"/>
</dbReference>
<dbReference type="Pfam" id="PF00535">
    <property type="entry name" value="Glycos_transf_2"/>
    <property type="match status" value="1"/>
</dbReference>
<evidence type="ECO:0000259" key="2">
    <source>
        <dbReference type="Pfam" id="PF00535"/>
    </source>
</evidence>
<dbReference type="InterPro" id="IPR029044">
    <property type="entry name" value="Nucleotide-diphossugar_trans"/>
</dbReference>
<comment type="caution">
    <text evidence="3">The sequence shown here is derived from an EMBL/GenBank/DDBJ whole genome shotgun (WGS) entry which is preliminary data.</text>
</comment>
<feature type="domain" description="Glycosyltransferase 2-like" evidence="2">
    <location>
        <begin position="154"/>
        <end position="275"/>
    </location>
</feature>
<feature type="transmembrane region" description="Helical" evidence="1">
    <location>
        <begin position="404"/>
        <end position="423"/>
    </location>
</feature>
<dbReference type="Gene3D" id="3.90.550.10">
    <property type="entry name" value="Spore Coat Polysaccharide Biosynthesis Protein SpsA, Chain A"/>
    <property type="match status" value="1"/>
</dbReference>
<protein>
    <recommendedName>
        <fullName evidence="2">Glycosyltransferase 2-like domain-containing protein</fullName>
    </recommendedName>
</protein>
<dbReference type="PANTHER" id="PTHR43685">
    <property type="entry name" value="GLYCOSYLTRANSFERASE"/>
    <property type="match status" value="1"/>
</dbReference>
<keyword evidence="1" id="KW-1133">Transmembrane helix</keyword>
<keyword evidence="1" id="KW-0812">Transmembrane</keyword>
<dbReference type="InterPro" id="IPR050834">
    <property type="entry name" value="Glycosyltransf_2"/>
</dbReference>
<dbReference type="PANTHER" id="PTHR43685:SF3">
    <property type="entry name" value="SLR2126 PROTEIN"/>
    <property type="match status" value="1"/>
</dbReference>
<evidence type="ECO:0000313" key="3">
    <source>
        <dbReference type="EMBL" id="GAA0871222.1"/>
    </source>
</evidence>
<evidence type="ECO:0000256" key="1">
    <source>
        <dbReference type="SAM" id="Phobius"/>
    </source>
</evidence>
<sequence>MLFHFLKYIQPVHYFRKCPLGKNSIYPDPSHNVDFNQYNLNKENNQWSTLAAKSQDLSWQLLQRGLIKYDKTLEPSTDVGLADQYRFIRRYFKSVWSYYCLLIRIATFKNPFREIEAFNTSRSVHKVSMYKNPIHDDGFETFRSSLIERNPKISVIIPTLNRYDYLLNGLKDLEQQTYRNFDVFVVDQSEPFDAQFYEQFKLDLKVLRQEEKALWLARNTAIKASDAAYFLLYDDDSSVDENWIKNHLKCLDFFDAQISSGVSISTIGDNVPENYSFFRIADQLDTGNVLIQKKVFKEIGLFDRQFEKQRMGDGEFGMRAYLAGFRNISNPLASRVHYKASSGGLRQMGAWDAFKSSKVFDPKPIPSVLYYYRKYFGRKASILALLKSLPFSMIPYRFKKNKLLLLPGVLIALLLLPLLLFQVGKSWRLSSIKLKEGADIESYAG</sequence>
<dbReference type="InterPro" id="IPR001173">
    <property type="entry name" value="Glyco_trans_2-like"/>
</dbReference>
<evidence type="ECO:0000313" key="4">
    <source>
        <dbReference type="Proteomes" id="UP001500507"/>
    </source>
</evidence>
<dbReference type="RefSeq" id="WP_343763101.1">
    <property type="nucleotide sequence ID" value="NZ_BAAAFG010000002.1"/>
</dbReference>
<keyword evidence="1" id="KW-0472">Membrane</keyword>
<accession>A0ABN1MDQ8</accession>